<evidence type="ECO:0000256" key="3">
    <source>
        <dbReference type="ARBA" id="ARBA00012944"/>
    </source>
</evidence>
<feature type="transmembrane region" description="Helical" evidence="9">
    <location>
        <begin position="328"/>
        <end position="350"/>
    </location>
</feature>
<feature type="transmembrane region" description="Helical" evidence="9">
    <location>
        <begin position="370"/>
        <end position="392"/>
    </location>
</feature>
<evidence type="ECO:0000256" key="7">
    <source>
        <dbReference type="ARBA" id="ARBA00031027"/>
    </source>
</evidence>
<feature type="transmembrane region" description="Helical" evidence="9">
    <location>
        <begin position="546"/>
        <end position="566"/>
    </location>
</feature>
<dbReference type="GO" id="GO:0015990">
    <property type="term" value="P:electron transport coupled proton transport"/>
    <property type="evidence" value="ECO:0007669"/>
    <property type="project" value="TreeGrafter"/>
</dbReference>
<comment type="function">
    <text evidence="1">Core subunit of the mitochondrial membrane respiratory chain NADH dehydrogenase (Complex I) that is believed to belong to the minimal assembly required for catalysis. Complex I functions in the transfer of electrons from NADH to the respiratory chain. The immediate electron acceptor for the enzyme is believed to be ubiquinone.</text>
</comment>
<dbReference type="InterPro" id="IPR003945">
    <property type="entry name" value="NU5C-like"/>
</dbReference>
<dbReference type="PANTHER" id="PTHR42829">
    <property type="entry name" value="NADH-UBIQUINONE OXIDOREDUCTASE CHAIN 5"/>
    <property type="match status" value="1"/>
</dbReference>
<keyword evidence="5 9" id="KW-1133">Transmembrane helix</keyword>
<proteinExistence type="predicted"/>
<reference evidence="11" key="1">
    <citation type="submission" date="2015-06" db="EMBL/GenBank/DDBJ databases">
        <title>High-throughput detection of wild bee species with mitogenome skimming and resequencing (mt-S/R).</title>
        <authorList>
            <person name="Tang M."/>
            <person name="Hardman C."/>
            <person name="Ji Y."/>
            <person name="Meng G."/>
            <person name="Liu S."/>
            <person name="Tan M."/>
            <person name="Yang S."/>
            <person name="Yang C."/>
            <person name="Moss E."/>
            <person name="Nevard T."/>
            <person name="Potts S.G."/>
            <person name="Zhou X."/>
            <person name="Yu D.W."/>
        </authorList>
    </citation>
    <scope>NUCLEOTIDE SEQUENCE</scope>
</reference>
<organism evidence="11">
    <name type="scientific">Hylaeus confusus</name>
    <dbReference type="NCBI Taxonomy" id="1190791"/>
    <lineage>
        <taxon>Eukaryota</taxon>
        <taxon>Metazoa</taxon>
        <taxon>Ecdysozoa</taxon>
        <taxon>Arthropoda</taxon>
        <taxon>Hexapoda</taxon>
        <taxon>Insecta</taxon>
        <taxon>Pterygota</taxon>
        <taxon>Neoptera</taxon>
        <taxon>Endopterygota</taxon>
        <taxon>Hymenoptera</taxon>
        <taxon>Apocrita</taxon>
        <taxon>Aculeata</taxon>
        <taxon>Apoidea</taxon>
        <taxon>Anthophila</taxon>
        <taxon>Colletidae</taxon>
        <taxon>Hylaeinae</taxon>
        <taxon>Hylaeus</taxon>
        <taxon>Prosopis</taxon>
    </lineage>
</organism>
<accession>A0A0S2LSN6</accession>
<feature type="transmembrane region" description="Helical" evidence="9">
    <location>
        <begin position="476"/>
        <end position="495"/>
    </location>
</feature>
<evidence type="ECO:0000256" key="6">
    <source>
        <dbReference type="ARBA" id="ARBA00023136"/>
    </source>
</evidence>
<dbReference type="GO" id="GO:0042773">
    <property type="term" value="P:ATP synthesis coupled electron transport"/>
    <property type="evidence" value="ECO:0007669"/>
    <property type="project" value="InterPro"/>
</dbReference>
<keyword evidence="11" id="KW-0496">Mitochondrion</keyword>
<evidence type="ECO:0000313" key="11">
    <source>
        <dbReference type="EMBL" id="ALO64468.1"/>
    </source>
</evidence>
<keyword evidence="4 9" id="KW-0812">Transmembrane</keyword>
<dbReference type="GO" id="GO:0008137">
    <property type="term" value="F:NADH dehydrogenase (ubiquinone) activity"/>
    <property type="evidence" value="ECO:0007669"/>
    <property type="project" value="UniProtKB-EC"/>
</dbReference>
<feature type="transmembrane region" description="Helical" evidence="9">
    <location>
        <begin position="449"/>
        <end position="467"/>
    </location>
</feature>
<name>A0A0S2LSN6_9HYME</name>
<evidence type="ECO:0000256" key="4">
    <source>
        <dbReference type="ARBA" id="ARBA00022692"/>
    </source>
</evidence>
<feature type="transmembrane region" description="Helical" evidence="9">
    <location>
        <begin position="507"/>
        <end position="526"/>
    </location>
</feature>
<dbReference type="EC" id="7.1.1.2" evidence="3"/>
<geneLocation type="mitochondrion" evidence="11"/>
<feature type="transmembrane region" description="Helical" evidence="9">
    <location>
        <begin position="208"/>
        <end position="226"/>
    </location>
</feature>
<dbReference type="PANTHER" id="PTHR42829:SF2">
    <property type="entry name" value="NADH-UBIQUINONE OXIDOREDUCTASE CHAIN 5"/>
    <property type="match status" value="1"/>
</dbReference>
<feature type="transmembrane region" description="Helical" evidence="9">
    <location>
        <begin position="412"/>
        <end position="429"/>
    </location>
</feature>
<evidence type="ECO:0000256" key="1">
    <source>
        <dbReference type="ARBA" id="ARBA00003257"/>
    </source>
</evidence>
<feature type="transmembrane region" description="Helical" evidence="9">
    <location>
        <begin position="88"/>
        <end position="111"/>
    </location>
</feature>
<feature type="domain" description="NADH:quinone oxidoreductase/Mrp antiporter transmembrane" evidence="10">
    <location>
        <begin position="105"/>
        <end position="381"/>
    </location>
</feature>
<dbReference type="GO" id="GO:0016020">
    <property type="term" value="C:membrane"/>
    <property type="evidence" value="ECO:0007669"/>
    <property type="project" value="UniProtKB-SubCell"/>
</dbReference>
<evidence type="ECO:0000259" key="10">
    <source>
        <dbReference type="Pfam" id="PF00361"/>
    </source>
</evidence>
<comment type="subcellular location">
    <subcellularLocation>
        <location evidence="2">Membrane</location>
        <topology evidence="2">Multi-pass membrane protein</topology>
    </subcellularLocation>
</comment>
<feature type="transmembrane region" description="Helical" evidence="9">
    <location>
        <begin position="147"/>
        <end position="165"/>
    </location>
</feature>
<feature type="transmembrane region" description="Helical" evidence="9">
    <location>
        <begin position="117"/>
        <end position="135"/>
    </location>
</feature>
<evidence type="ECO:0000256" key="8">
    <source>
        <dbReference type="ARBA" id="ARBA00049551"/>
    </source>
</evidence>
<dbReference type="GO" id="GO:0003954">
    <property type="term" value="F:NADH dehydrogenase activity"/>
    <property type="evidence" value="ECO:0007669"/>
    <property type="project" value="TreeGrafter"/>
</dbReference>
<dbReference type="AlphaFoldDB" id="A0A0S2LSN6"/>
<dbReference type="InterPro" id="IPR001750">
    <property type="entry name" value="ND/Mrp_TM"/>
</dbReference>
<dbReference type="Pfam" id="PF00361">
    <property type="entry name" value="Proton_antipo_M"/>
    <property type="match status" value="1"/>
</dbReference>
<dbReference type="EMBL" id="KT164621">
    <property type="protein sequence ID" value="ALO64468.1"/>
    <property type="molecule type" value="Genomic_DNA"/>
</dbReference>
<dbReference type="PRINTS" id="PR01434">
    <property type="entry name" value="NADHDHGNASE5"/>
</dbReference>
<evidence type="ECO:0000256" key="2">
    <source>
        <dbReference type="ARBA" id="ARBA00004141"/>
    </source>
</evidence>
<comment type="catalytic activity">
    <reaction evidence="8">
        <text>a ubiquinone + NADH + 5 H(+)(in) = a ubiquinol + NAD(+) + 4 H(+)(out)</text>
        <dbReference type="Rhea" id="RHEA:29091"/>
        <dbReference type="Rhea" id="RHEA-COMP:9565"/>
        <dbReference type="Rhea" id="RHEA-COMP:9566"/>
        <dbReference type="ChEBI" id="CHEBI:15378"/>
        <dbReference type="ChEBI" id="CHEBI:16389"/>
        <dbReference type="ChEBI" id="CHEBI:17976"/>
        <dbReference type="ChEBI" id="CHEBI:57540"/>
        <dbReference type="ChEBI" id="CHEBI:57945"/>
        <dbReference type="EC" id="7.1.1.2"/>
    </reaction>
</comment>
<feature type="transmembrane region" description="Helical" evidence="9">
    <location>
        <begin position="238"/>
        <end position="258"/>
    </location>
</feature>
<feature type="transmembrane region" description="Helical" evidence="9">
    <location>
        <begin position="55"/>
        <end position="76"/>
    </location>
</feature>
<sequence>MLFNLLIFMIIMMLFSMIFILLSIYLYMKLFFFIFEWDIFYFMTMKFSYMMFLDLYSFMFLSIVMIISSLVMFYSLEYMNLDKSITRFYYLVILFIISMCFMILSPSILSIMLGWDGLGLISYCLVIYYHSMVSLNSGMLTIMCNRLGDIGLLTGICLCSIYGSWNLMLYFFNNNLISLMLILASLTKSAQMPFSSWLPAAMTAPTPVSSLVHSSTLVTAGVYLMIRFNNFMMFMEVNIYLLNLFVLTMFMAGIMANFEFDLKKIIALSTLSQLSFMMMVLMIGMSELAFFHLVIHALFKSLMFLCAGDFIHSMNGDQDIRNYKSMIFIYPVKSLIMVFSLFSLMGFPYLSGFYSKDLIIEVMMNYKLSIMFIYMFFFSMLLTISYSVRLVLFLMINNFNFNVFMDFNSSKIMIICMFILYNIMVFYGYSFFYSMFNKFYFLLFMQDKLLVLEFYILGVYLGNYFYLNMLIGNNMFLLYFISSMFFLNNFFKIVYLDMFKNIFKYEFIIEKGWLEWMMGLYFVKWFRLLDMKKLMINSKIELNNLISFYILMIVFVFSILYLNSLISA</sequence>
<evidence type="ECO:0000256" key="5">
    <source>
        <dbReference type="ARBA" id="ARBA00022989"/>
    </source>
</evidence>
<gene>
    <name evidence="11" type="primary">ND5</name>
</gene>
<keyword evidence="6 9" id="KW-0472">Membrane</keyword>
<feature type="transmembrane region" description="Helical" evidence="9">
    <location>
        <begin position="6"/>
        <end position="25"/>
    </location>
</feature>
<evidence type="ECO:0000256" key="9">
    <source>
        <dbReference type="SAM" id="Phobius"/>
    </source>
</evidence>
<protein>
    <recommendedName>
        <fullName evidence="3">NADH:ubiquinone reductase (H(+)-translocating)</fullName>
        <ecNumber evidence="3">7.1.1.2</ecNumber>
    </recommendedName>
    <alternativeName>
        <fullName evidence="7">NADH dehydrogenase subunit 5</fullName>
    </alternativeName>
</protein>